<evidence type="ECO:0000256" key="3">
    <source>
        <dbReference type="ARBA" id="ARBA00022989"/>
    </source>
</evidence>
<dbReference type="HAMAP" id="MF_00010">
    <property type="entry name" value="UPF0060"/>
    <property type="match status" value="1"/>
</dbReference>
<evidence type="ECO:0000256" key="2">
    <source>
        <dbReference type="ARBA" id="ARBA00022692"/>
    </source>
</evidence>
<dbReference type="SUPFAM" id="SSF103481">
    <property type="entry name" value="Multidrug resistance efflux transporter EmrE"/>
    <property type="match status" value="1"/>
</dbReference>
<dbReference type="PANTHER" id="PTHR36116">
    <property type="entry name" value="UPF0060 MEMBRANE PROTEIN YNFA"/>
    <property type="match status" value="1"/>
</dbReference>
<dbReference type="InterPro" id="IPR037185">
    <property type="entry name" value="EmrE-like"/>
</dbReference>
<evidence type="ECO:0000256" key="4">
    <source>
        <dbReference type="ARBA" id="ARBA00023136"/>
    </source>
</evidence>
<dbReference type="PANTHER" id="PTHR36116:SF1">
    <property type="entry name" value="UPF0060 MEMBRANE PROTEIN YNFA"/>
    <property type="match status" value="1"/>
</dbReference>
<dbReference type="EMBL" id="AP023326">
    <property type="protein sequence ID" value="BCI65663.1"/>
    <property type="molecule type" value="Genomic_DNA"/>
</dbReference>
<feature type="transmembrane region" description="Helical" evidence="5">
    <location>
        <begin position="56"/>
        <end position="75"/>
    </location>
</feature>
<keyword evidence="2 5" id="KW-0812">Transmembrane</keyword>
<keyword evidence="4 5" id="KW-0472">Membrane</keyword>
<protein>
    <submittedName>
        <fullName evidence="6">UPF0060 membrane protein</fullName>
    </submittedName>
</protein>
<dbReference type="InterPro" id="IPR003844">
    <property type="entry name" value="UPF0060"/>
</dbReference>
<dbReference type="Proteomes" id="UP000515220">
    <property type="component" value="Chromosome"/>
</dbReference>
<feature type="transmembrane region" description="Helical" evidence="5">
    <location>
        <begin position="6"/>
        <end position="24"/>
    </location>
</feature>
<organism evidence="6 7">
    <name type="scientific">Acetobacter aceti</name>
    <dbReference type="NCBI Taxonomy" id="435"/>
    <lineage>
        <taxon>Bacteria</taxon>
        <taxon>Pseudomonadati</taxon>
        <taxon>Pseudomonadota</taxon>
        <taxon>Alphaproteobacteria</taxon>
        <taxon>Acetobacterales</taxon>
        <taxon>Acetobacteraceae</taxon>
        <taxon>Acetobacter</taxon>
        <taxon>Acetobacter subgen. Acetobacter</taxon>
    </lineage>
</organism>
<dbReference type="RefSeq" id="WP_010668602.1">
    <property type="nucleotide sequence ID" value="NZ_AP023326.1"/>
</dbReference>
<reference evidence="6 7" key="1">
    <citation type="submission" date="2020-07" db="EMBL/GenBank/DDBJ databases">
        <title>Complete Genome Sequence of an acetic acid bacterium, Acetobacter aceti JCM20276.</title>
        <authorList>
            <person name="Hirose Y."/>
            <person name="Mihara H."/>
        </authorList>
    </citation>
    <scope>NUCLEOTIDE SEQUENCE [LARGE SCALE GENOMIC DNA]</scope>
    <source>
        <strain evidence="6 7">JCM20276</strain>
    </source>
</reference>
<feature type="transmembrane region" description="Helical" evidence="5">
    <location>
        <begin position="87"/>
        <end position="105"/>
    </location>
</feature>
<feature type="transmembrane region" description="Helical" evidence="5">
    <location>
        <begin position="31"/>
        <end position="50"/>
    </location>
</feature>
<dbReference type="GO" id="GO:0005886">
    <property type="term" value="C:plasma membrane"/>
    <property type="evidence" value="ECO:0007669"/>
    <property type="project" value="UniProtKB-SubCell"/>
</dbReference>
<comment type="subcellular location">
    <subcellularLocation>
        <location evidence="5">Cell membrane</location>
        <topology evidence="5">Multi-pass membrane protein</topology>
    </subcellularLocation>
</comment>
<keyword evidence="3 5" id="KW-1133">Transmembrane helix</keyword>
<evidence type="ECO:0000256" key="5">
    <source>
        <dbReference type="HAMAP-Rule" id="MF_00010"/>
    </source>
</evidence>
<sequence length="107" mass="11675">MSLIIYTIAAFVEIAGCFSFWAWLREGRSPFWLLPGCASLVAFAWLLTLINTNAAGRSYAAYGGIYIAVALFWLWSVEGVQPDRADYIGVALCLVGTAVILLSPHNT</sequence>
<name>A0A6S6PEI2_ACEAC</name>
<dbReference type="NCBIfam" id="NF002586">
    <property type="entry name" value="PRK02237.1"/>
    <property type="match status" value="1"/>
</dbReference>
<evidence type="ECO:0000313" key="7">
    <source>
        <dbReference type="Proteomes" id="UP000515220"/>
    </source>
</evidence>
<dbReference type="Pfam" id="PF02694">
    <property type="entry name" value="UPF0060"/>
    <property type="match status" value="1"/>
</dbReference>
<evidence type="ECO:0000313" key="6">
    <source>
        <dbReference type="EMBL" id="BCI65663.1"/>
    </source>
</evidence>
<dbReference type="AlphaFoldDB" id="A0A6S6PEI2"/>
<keyword evidence="1 5" id="KW-1003">Cell membrane</keyword>
<evidence type="ECO:0000256" key="1">
    <source>
        <dbReference type="ARBA" id="ARBA00022475"/>
    </source>
</evidence>
<proteinExistence type="inferred from homology"/>
<gene>
    <name evidence="6" type="ORF">AAJCM20276_02870</name>
</gene>
<comment type="similarity">
    <text evidence="5">Belongs to the UPF0060 family.</text>
</comment>
<accession>A0A6S6PEI2</accession>